<keyword evidence="1" id="KW-0238">DNA-binding</keyword>
<accession>A0ABY5FX93</accession>
<dbReference type="RefSeq" id="WP_255159684.1">
    <property type="nucleotide sequence ID" value="NZ_CP101497.1"/>
</dbReference>
<reference evidence="6" key="1">
    <citation type="submission" date="2022-07" db="EMBL/GenBank/DDBJ databases">
        <title>Taxonomic analysis of Microcella humidisoli nov. sp., isolated from riverside soil.</title>
        <authorList>
            <person name="Molina K.M."/>
            <person name="Kim S.B."/>
        </authorList>
    </citation>
    <scope>NUCLEOTIDE SEQUENCE</scope>
    <source>
        <strain evidence="6">MMS21-STM10</strain>
    </source>
</reference>
<evidence type="ECO:0000259" key="4">
    <source>
        <dbReference type="Pfam" id="PF23359"/>
    </source>
</evidence>
<feature type="domain" description="Lsr2 dimerization" evidence="3">
    <location>
        <begin position="1"/>
        <end position="59"/>
    </location>
</feature>
<dbReference type="InterPro" id="IPR024412">
    <property type="entry name" value="Lsr2_dim_dom"/>
</dbReference>
<evidence type="ECO:0000256" key="2">
    <source>
        <dbReference type="SAM" id="MobiDB-lite"/>
    </source>
</evidence>
<proteinExistence type="predicted"/>
<dbReference type="EMBL" id="CP101497">
    <property type="protein sequence ID" value="UTT62539.1"/>
    <property type="molecule type" value="Genomic_DNA"/>
</dbReference>
<dbReference type="Pfam" id="PF23359">
    <property type="entry name" value="Lsr2_DNA-bd"/>
    <property type="match status" value="1"/>
</dbReference>
<gene>
    <name evidence="6" type="ORF">NNL39_00055</name>
    <name evidence="5" type="ORF">NNL39_12960</name>
</gene>
<dbReference type="InterPro" id="IPR036625">
    <property type="entry name" value="E3-bd_dom_sf"/>
</dbReference>
<dbReference type="Pfam" id="PF11774">
    <property type="entry name" value="Lsr2"/>
    <property type="match status" value="1"/>
</dbReference>
<evidence type="ECO:0000313" key="6">
    <source>
        <dbReference type="EMBL" id="UTT62552.1"/>
    </source>
</evidence>
<dbReference type="InterPro" id="IPR042261">
    <property type="entry name" value="Lsr2-like_dimerization"/>
</dbReference>
<sequence length="114" mass="12269">MAKKKIETTLITDDFTGEEISGGAVEVSLSYKGKTYNLDLSEKSATALDDAITPFIANAEPEPAKGTTAPIRSASDLDAAAVREWARINNIPANPRGRLSKSLTNAYRMAPENR</sequence>
<feature type="domain" description="Lsr2 DNA-binding" evidence="4">
    <location>
        <begin position="78"/>
        <end position="110"/>
    </location>
</feature>
<keyword evidence="7" id="KW-1185">Reference proteome</keyword>
<organism evidence="6 7">
    <name type="scientific">Microcella humidisoli</name>
    <dbReference type="NCBI Taxonomy" id="2963406"/>
    <lineage>
        <taxon>Bacteria</taxon>
        <taxon>Bacillati</taxon>
        <taxon>Actinomycetota</taxon>
        <taxon>Actinomycetes</taxon>
        <taxon>Micrococcales</taxon>
        <taxon>Microbacteriaceae</taxon>
        <taxon>Microcella</taxon>
    </lineage>
</organism>
<evidence type="ECO:0000313" key="7">
    <source>
        <dbReference type="Proteomes" id="UP001060039"/>
    </source>
</evidence>
<dbReference type="Proteomes" id="UP001060039">
    <property type="component" value="Chromosome"/>
</dbReference>
<evidence type="ECO:0000256" key="1">
    <source>
        <dbReference type="ARBA" id="ARBA00023125"/>
    </source>
</evidence>
<dbReference type="Gene3D" id="3.30.60.230">
    <property type="entry name" value="Lsr2, dimerization domain"/>
    <property type="match status" value="1"/>
</dbReference>
<dbReference type="Gene3D" id="4.10.320.10">
    <property type="entry name" value="E3-binding domain"/>
    <property type="match status" value="1"/>
</dbReference>
<protein>
    <submittedName>
        <fullName evidence="6">Lsr2 family protein</fullName>
    </submittedName>
</protein>
<evidence type="ECO:0000259" key="3">
    <source>
        <dbReference type="Pfam" id="PF11774"/>
    </source>
</evidence>
<dbReference type="EMBL" id="CP101497">
    <property type="protein sequence ID" value="UTT62552.1"/>
    <property type="molecule type" value="Genomic_DNA"/>
</dbReference>
<feature type="region of interest" description="Disordered" evidence="2">
    <location>
        <begin position="93"/>
        <end position="114"/>
    </location>
</feature>
<evidence type="ECO:0000313" key="5">
    <source>
        <dbReference type="EMBL" id="UTT62539.1"/>
    </source>
</evidence>
<name>A0ABY5FX93_9MICO</name>
<dbReference type="InterPro" id="IPR055370">
    <property type="entry name" value="Lsr2_DNA-bd"/>
</dbReference>